<evidence type="ECO:0000256" key="2">
    <source>
        <dbReference type="ARBA" id="ARBA00006680"/>
    </source>
</evidence>
<evidence type="ECO:0000256" key="4">
    <source>
        <dbReference type="ARBA" id="ARBA00022884"/>
    </source>
</evidence>
<evidence type="ECO:0000256" key="1">
    <source>
        <dbReference type="ARBA" id="ARBA00003088"/>
    </source>
</evidence>
<dbReference type="NCBIfam" id="TIGR01899">
    <property type="entry name" value="cas_TM1807_csm5"/>
    <property type="match status" value="1"/>
</dbReference>
<feature type="domain" description="CRISPR type III-associated protein" evidence="7">
    <location>
        <begin position="5"/>
        <end position="289"/>
    </location>
</feature>
<dbReference type="InterPro" id="IPR010173">
    <property type="entry name" value="CRISPR-assoc_Csm5"/>
</dbReference>
<dbReference type="eggNOG" id="arCOG03720">
    <property type="taxonomic scope" value="Archaea"/>
</dbReference>
<keyword evidence="5" id="KW-0051">Antiviral defense</keyword>
<dbReference type="STRING" id="273116.gene:9380875"/>
<dbReference type="PANTHER" id="PTHR38007">
    <property type="entry name" value="CRISPR SYSTEM CMS PROTEIN CSM5"/>
    <property type="match status" value="1"/>
</dbReference>
<proteinExistence type="inferred from homology"/>
<protein>
    <recommendedName>
        <fullName evidence="3">CRISPR system Cms protein Csm5</fullName>
    </recommendedName>
    <alternativeName>
        <fullName evidence="6">CRISPR type III A-associated protein Csm5</fullName>
    </alternativeName>
</protein>
<accession>Q97CJ4</accession>
<evidence type="ECO:0000313" key="8">
    <source>
        <dbReference type="EMBL" id="BAB59249.1"/>
    </source>
</evidence>
<keyword evidence="9" id="KW-1185">Reference proteome</keyword>
<dbReference type="PANTHER" id="PTHR38007:SF1">
    <property type="entry name" value="CRISPR SYSTEM CMS PROTEIN CSM5"/>
    <property type="match status" value="1"/>
</dbReference>
<dbReference type="CDD" id="cd09662">
    <property type="entry name" value="Csm5_III-A"/>
    <property type="match status" value="1"/>
</dbReference>
<dbReference type="Pfam" id="PF03787">
    <property type="entry name" value="RAMPs"/>
    <property type="match status" value="1"/>
</dbReference>
<dbReference type="AlphaFoldDB" id="Q97CJ4"/>
<dbReference type="RefSeq" id="WP_010916364.1">
    <property type="nucleotide sequence ID" value="NC_002689.2"/>
</dbReference>
<evidence type="ECO:0000256" key="5">
    <source>
        <dbReference type="ARBA" id="ARBA00023118"/>
    </source>
</evidence>
<dbReference type="GO" id="GO:0003723">
    <property type="term" value="F:RNA binding"/>
    <property type="evidence" value="ECO:0007669"/>
    <property type="project" value="UniProtKB-KW"/>
</dbReference>
<sequence length="385" mass="45032">MEVQLKVSSPVLIGNDYVNVTNMIINKDSLYMLDMDKLIDNEPKIDQLAEYFLSYKSSDKDEYSKYNEIKRFYNNINAENYKIEPEIKGDKEFYEVINSNDNKFLKAKDVKLTMGTYEVINNKKTFVPFIPGSTIKGAIRNAIRNEYIKKNKINITYDDHKKVKSYNFNGNSYGDLDEAIFYKEDQKRQNEPKKISNDVFRFVEVDDFYPKEYSLKIYRIERIKLSNNKRNGIPFYAISIDSGTFTGNIKIGRSFDNIYKSDKNQFYAISKVFNKLIDIKINDASDHTKNEIINKMLCISGKYYRDILKKEKEHYNDNPDKEVLLIGFGGGIEEKTIINSLDDEQFKKAEHIIKISNKKIKFSGRMPSTAWTINNKKFGVLEVIY</sequence>
<gene>
    <name evidence="8" type="ORF">TVG0112611</name>
</gene>
<name>Q97CJ4_THEVO</name>
<dbReference type="KEGG" id="tvo:TVG0112611"/>
<evidence type="ECO:0000313" key="9">
    <source>
        <dbReference type="Proteomes" id="UP000001017"/>
    </source>
</evidence>
<dbReference type="EMBL" id="BA000011">
    <property type="protein sequence ID" value="BAB59249.1"/>
    <property type="molecule type" value="Genomic_DNA"/>
</dbReference>
<dbReference type="Proteomes" id="UP000001017">
    <property type="component" value="Chromosome"/>
</dbReference>
<dbReference type="GeneID" id="1441594"/>
<reference evidence="8 9" key="1">
    <citation type="journal article" date="1999" name="Proc. Jpn. Acad.">
        <title>Determination of the complete genomic DNA sequence of Thermoplasma volvanium GSS1.</title>
        <authorList>
            <person name="Kawashima T."/>
            <person name="Yamamoto Y."/>
            <person name="Aramaki H."/>
            <person name="Nunoshiba T."/>
            <person name="Kawamoto T."/>
            <person name="Watanabe K."/>
            <person name="Yamazaki M."/>
            <person name="Kanehori K."/>
            <person name="Amano N."/>
            <person name="Ohya Y."/>
            <person name="Makino K."/>
            <person name="Suzuki M."/>
        </authorList>
    </citation>
    <scope>NUCLEOTIDE SEQUENCE [LARGE SCALE GENOMIC DNA]</scope>
    <source>
        <strain evidence="9">ATCC 51530 / DSM 4299 / JCM 9571 / NBRC 15438 / GSS1</strain>
    </source>
</reference>
<comment type="similarity">
    <text evidence="2">Belongs to the CRISPR-associated Csm5 family.</text>
</comment>
<organism evidence="8 9">
    <name type="scientific">Thermoplasma volcanium (strain ATCC 51530 / DSM 4299 / JCM 9571 / NBRC 15438 / GSS1)</name>
    <dbReference type="NCBI Taxonomy" id="273116"/>
    <lineage>
        <taxon>Archaea</taxon>
        <taxon>Methanobacteriati</taxon>
        <taxon>Thermoplasmatota</taxon>
        <taxon>Thermoplasmata</taxon>
        <taxon>Thermoplasmatales</taxon>
        <taxon>Thermoplasmataceae</taxon>
        <taxon>Thermoplasma</taxon>
    </lineage>
</organism>
<evidence type="ECO:0000259" key="7">
    <source>
        <dbReference type="Pfam" id="PF03787"/>
    </source>
</evidence>
<dbReference type="OrthoDB" id="86248at2157"/>
<comment type="function">
    <text evidence="1">This subunit might be involved in maturation of a crRNA intermediate to its mature form.</text>
</comment>
<reference evidence="8 9" key="2">
    <citation type="journal article" date="2000" name="Proc. Natl. Acad. Sci. U.S.A.">
        <title>Archaeal adaptation to higher temperatures revealed by genomic sequence of Thermoplasma volcanium.</title>
        <authorList>
            <person name="Kawashima T."/>
            <person name="Amano N."/>
            <person name="Koike H."/>
            <person name="Makino S."/>
            <person name="Higuchi S."/>
            <person name="Kawashima-Ohya Y."/>
            <person name="Watanabe K."/>
            <person name="Yamazaki M."/>
            <person name="Kanehori K."/>
            <person name="Kawamoto T."/>
            <person name="Nunoshiba T."/>
            <person name="Yamamoto Y."/>
            <person name="Aramaki H."/>
            <person name="Makino K."/>
            <person name="Suzuki M."/>
        </authorList>
    </citation>
    <scope>NUCLEOTIDE SEQUENCE [LARGE SCALE GENOMIC DNA]</scope>
    <source>
        <strain evidence="9">ATCC 51530 / DSM 4299 / JCM 9571 / NBRC 15438 / GSS1</strain>
    </source>
</reference>
<evidence type="ECO:0000256" key="6">
    <source>
        <dbReference type="ARBA" id="ARBA00031720"/>
    </source>
</evidence>
<dbReference type="InterPro" id="IPR005537">
    <property type="entry name" value="RAMP_III_fam"/>
</dbReference>
<keyword evidence="4" id="KW-0694">RNA-binding</keyword>
<dbReference type="HOGENOM" id="CLU_036878_3_0_2"/>
<evidence type="ECO:0000256" key="3">
    <source>
        <dbReference type="ARBA" id="ARBA00016113"/>
    </source>
</evidence>
<dbReference type="GO" id="GO:0051607">
    <property type="term" value="P:defense response to virus"/>
    <property type="evidence" value="ECO:0007669"/>
    <property type="project" value="UniProtKB-KW"/>
</dbReference>
<dbReference type="PaxDb" id="273116-14324321"/>